<protein>
    <submittedName>
        <fullName evidence="1">AP-2 complex subunit alpha, putative</fullName>
    </submittedName>
</protein>
<reference evidence="1" key="2">
    <citation type="journal article" date="2015" name="Data Brief">
        <title>Shoot transcriptome of the giant reed, Arundo donax.</title>
        <authorList>
            <person name="Barrero R.A."/>
            <person name="Guerrero F.D."/>
            <person name="Moolhuijzen P."/>
            <person name="Goolsby J.A."/>
            <person name="Tidwell J."/>
            <person name="Bellgard S.E."/>
            <person name="Bellgard M.I."/>
        </authorList>
    </citation>
    <scope>NUCLEOTIDE SEQUENCE</scope>
    <source>
        <tissue evidence="1">Shoot tissue taken approximately 20 cm above the soil surface</tissue>
    </source>
</reference>
<reference evidence="1" key="1">
    <citation type="submission" date="2014-09" db="EMBL/GenBank/DDBJ databases">
        <authorList>
            <person name="Magalhaes I.L.F."/>
            <person name="Oliveira U."/>
            <person name="Santos F.R."/>
            <person name="Vidigal T.H.D.A."/>
            <person name="Brescovit A.D."/>
            <person name="Santos A.J."/>
        </authorList>
    </citation>
    <scope>NUCLEOTIDE SEQUENCE</scope>
    <source>
        <tissue evidence="1">Shoot tissue taken approximately 20 cm above the soil surface</tissue>
    </source>
</reference>
<proteinExistence type="predicted"/>
<dbReference type="AlphaFoldDB" id="A0A0A9IG11"/>
<dbReference type="EMBL" id="GBRH01201810">
    <property type="protein sequence ID" value="JAD96085.1"/>
    <property type="molecule type" value="Transcribed_RNA"/>
</dbReference>
<name>A0A0A9IG11_ARUDO</name>
<evidence type="ECO:0000313" key="1">
    <source>
        <dbReference type="EMBL" id="JAD96085.1"/>
    </source>
</evidence>
<sequence>MLPTIVSAKHWKVSFRPIMSFRTVFITILRKSLFSFSKQDVTMYPTCFSGYFGADIKETVSICPKSTSYPSI</sequence>
<accession>A0A0A9IG11</accession>
<organism evidence="1">
    <name type="scientific">Arundo donax</name>
    <name type="common">Giant reed</name>
    <name type="synonym">Donax arundinaceus</name>
    <dbReference type="NCBI Taxonomy" id="35708"/>
    <lineage>
        <taxon>Eukaryota</taxon>
        <taxon>Viridiplantae</taxon>
        <taxon>Streptophyta</taxon>
        <taxon>Embryophyta</taxon>
        <taxon>Tracheophyta</taxon>
        <taxon>Spermatophyta</taxon>
        <taxon>Magnoliopsida</taxon>
        <taxon>Liliopsida</taxon>
        <taxon>Poales</taxon>
        <taxon>Poaceae</taxon>
        <taxon>PACMAD clade</taxon>
        <taxon>Arundinoideae</taxon>
        <taxon>Arundineae</taxon>
        <taxon>Arundo</taxon>
    </lineage>
</organism>